<sequence>MGTYANFINDPYLIEFTIELEKKDACFAPGDSMIGRVVLKAKQNIEAESLKIHFYGSAKLKSKMKSGENSAIYLNHQLDASTKCQSIEADNTVFVQFEEKLSSTLLTSIESKNSSVLYTIRAQMAYKTEENELKIINAVKGFTIVETFDLNVLPFRYFEPPSHNLVKKVDKVAAVLQQVIIISGGGDGEDKDVMLQLLHL</sequence>
<evidence type="ECO:0000313" key="2">
    <source>
        <dbReference type="WBParaSite" id="ES5_v2.g9005.t1"/>
    </source>
</evidence>
<dbReference type="Proteomes" id="UP000887579">
    <property type="component" value="Unplaced"/>
</dbReference>
<evidence type="ECO:0000313" key="1">
    <source>
        <dbReference type="Proteomes" id="UP000887579"/>
    </source>
</evidence>
<organism evidence="1 2">
    <name type="scientific">Panagrolaimus sp. ES5</name>
    <dbReference type="NCBI Taxonomy" id="591445"/>
    <lineage>
        <taxon>Eukaryota</taxon>
        <taxon>Metazoa</taxon>
        <taxon>Ecdysozoa</taxon>
        <taxon>Nematoda</taxon>
        <taxon>Chromadorea</taxon>
        <taxon>Rhabditida</taxon>
        <taxon>Tylenchina</taxon>
        <taxon>Panagrolaimomorpha</taxon>
        <taxon>Panagrolaimoidea</taxon>
        <taxon>Panagrolaimidae</taxon>
        <taxon>Panagrolaimus</taxon>
    </lineage>
</organism>
<accession>A0AC34GW16</accession>
<name>A0AC34GW16_9BILA</name>
<proteinExistence type="predicted"/>
<dbReference type="WBParaSite" id="ES5_v2.g9005.t1">
    <property type="protein sequence ID" value="ES5_v2.g9005.t1"/>
    <property type="gene ID" value="ES5_v2.g9005"/>
</dbReference>
<protein>
    <submittedName>
        <fullName evidence="2">Arrestin-like N-terminal domain-containing protein</fullName>
    </submittedName>
</protein>
<reference evidence="2" key="1">
    <citation type="submission" date="2022-11" db="UniProtKB">
        <authorList>
            <consortium name="WormBaseParasite"/>
        </authorList>
    </citation>
    <scope>IDENTIFICATION</scope>
</reference>